<keyword evidence="2" id="KW-0812">Transmembrane</keyword>
<proteinExistence type="predicted"/>
<reference evidence="3 4" key="1">
    <citation type="journal article" date="2021" name="Elife">
        <title>Chloroplast acquisition without the gene transfer in kleptoplastic sea slugs, Plakobranchus ocellatus.</title>
        <authorList>
            <person name="Maeda T."/>
            <person name="Takahashi S."/>
            <person name="Yoshida T."/>
            <person name="Shimamura S."/>
            <person name="Takaki Y."/>
            <person name="Nagai Y."/>
            <person name="Toyoda A."/>
            <person name="Suzuki Y."/>
            <person name="Arimoto A."/>
            <person name="Ishii H."/>
            <person name="Satoh N."/>
            <person name="Nishiyama T."/>
            <person name="Hasebe M."/>
            <person name="Maruyama T."/>
            <person name="Minagawa J."/>
            <person name="Obokata J."/>
            <person name="Shigenobu S."/>
        </authorList>
    </citation>
    <scope>NUCLEOTIDE SEQUENCE [LARGE SCALE GENOMIC DNA]</scope>
</reference>
<organism evidence="3 4">
    <name type="scientific">Elysia marginata</name>
    <dbReference type="NCBI Taxonomy" id="1093978"/>
    <lineage>
        <taxon>Eukaryota</taxon>
        <taxon>Metazoa</taxon>
        <taxon>Spiralia</taxon>
        <taxon>Lophotrochozoa</taxon>
        <taxon>Mollusca</taxon>
        <taxon>Gastropoda</taxon>
        <taxon>Heterobranchia</taxon>
        <taxon>Euthyneura</taxon>
        <taxon>Panpulmonata</taxon>
        <taxon>Sacoglossa</taxon>
        <taxon>Placobranchoidea</taxon>
        <taxon>Plakobranchidae</taxon>
        <taxon>Elysia</taxon>
    </lineage>
</organism>
<gene>
    <name evidence="3" type="ORF">ElyMa_004796800</name>
</gene>
<evidence type="ECO:0000256" key="1">
    <source>
        <dbReference type="SAM" id="MobiDB-lite"/>
    </source>
</evidence>
<feature type="transmembrane region" description="Helical" evidence="2">
    <location>
        <begin position="436"/>
        <end position="463"/>
    </location>
</feature>
<keyword evidence="2" id="KW-0472">Membrane</keyword>
<dbReference type="PANTHER" id="PTHR46641">
    <property type="entry name" value="FMRFAMIDE RECEPTOR-RELATED"/>
    <property type="match status" value="1"/>
</dbReference>
<dbReference type="Proteomes" id="UP000762676">
    <property type="component" value="Unassembled WGS sequence"/>
</dbReference>
<dbReference type="InterPro" id="IPR052954">
    <property type="entry name" value="GPCR-Ligand_Int"/>
</dbReference>
<evidence type="ECO:0000256" key="2">
    <source>
        <dbReference type="SAM" id="Phobius"/>
    </source>
</evidence>
<name>A0AAV4IL70_9GAST</name>
<feature type="transmembrane region" description="Helical" evidence="2">
    <location>
        <begin position="118"/>
        <end position="141"/>
    </location>
</feature>
<dbReference type="AlphaFoldDB" id="A0AAV4IL70"/>
<keyword evidence="3" id="KW-0675">Receptor</keyword>
<evidence type="ECO:0000313" key="4">
    <source>
        <dbReference type="Proteomes" id="UP000762676"/>
    </source>
</evidence>
<feature type="transmembrane region" description="Helical" evidence="2">
    <location>
        <begin position="76"/>
        <end position="98"/>
    </location>
</feature>
<keyword evidence="2" id="KW-1133">Transmembrane helix</keyword>
<comment type="caution">
    <text evidence="3">The sequence shown here is derived from an EMBL/GenBank/DDBJ whole genome shotgun (WGS) entry which is preliminary data.</text>
</comment>
<protein>
    <submittedName>
        <fullName evidence="3">Chemosensory receptor C</fullName>
    </submittedName>
</protein>
<feature type="region of interest" description="Disordered" evidence="1">
    <location>
        <begin position="250"/>
        <end position="282"/>
    </location>
</feature>
<dbReference type="EMBL" id="BMAT01009619">
    <property type="protein sequence ID" value="GFS09982.1"/>
    <property type="molecule type" value="Genomic_DNA"/>
</dbReference>
<feature type="region of interest" description="Disordered" evidence="1">
    <location>
        <begin position="397"/>
        <end position="422"/>
    </location>
</feature>
<feature type="compositionally biased region" description="Low complexity" evidence="1">
    <location>
        <begin position="412"/>
        <end position="422"/>
    </location>
</feature>
<feature type="transmembrane region" description="Helical" evidence="2">
    <location>
        <begin position="219"/>
        <end position="239"/>
    </location>
</feature>
<dbReference type="SUPFAM" id="SSF81321">
    <property type="entry name" value="Family A G protein-coupled receptor-like"/>
    <property type="match status" value="1"/>
</dbReference>
<feature type="compositionally biased region" description="Polar residues" evidence="1">
    <location>
        <begin position="349"/>
        <end position="364"/>
    </location>
</feature>
<feature type="compositionally biased region" description="Basic and acidic residues" evidence="1">
    <location>
        <begin position="365"/>
        <end position="379"/>
    </location>
</feature>
<dbReference type="Gene3D" id="1.20.1070.10">
    <property type="entry name" value="Rhodopsin 7-helix transmembrane proteins"/>
    <property type="match status" value="2"/>
</dbReference>
<feature type="transmembrane region" description="Helical" evidence="2">
    <location>
        <begin position="475"/>
        <end position="500"/>
    </location>
</feature>
<sequence length="527" mass="59027">MYTPLITPEQQSTPVWFPDEQQIYRSKYIPDHIFVVIQDVMTKVQFGIYPLALLINVVNISVFLKMGVKDVMTLSLLSLTISDFLSLSIGSTLITIDFMDRSSLASRVERYVDLSSLYRWVLSLTLITQSTSTNITTLIALERCLLVPFKLKSIVTMKRTAVAILCIVVFGVMVNLPNFLTSRFLYVFNPRLNVTRVEVRVLKGRRIAEEISTGALHMIIYPISLIIVVTSNIIMIRGLRQAAKVRVGRGARPVKQAGHTETPDIGRQPSPTMTPKASFDQQAITKDTVDDKMYDNTNMVLETSAIEVIRNNDHSDVNTSNINHSRGGISGKDNTDIATNSNSSSSSNKNIPNETMSSNGTNHNIIDDERVNKRSDGKTNDNYNKGIIDVITSEDNHNSINTNQAKGPKDQSTAVTTSASEATRPRQVLSKTNIRLVNMLLVVASITAVFHVIAIFIGLWIVFERELAPDGYYSNGFFLLTKCAQFYFVFTRSINIAVYIKFNLKFRNTLLAMCPAFFTRCRPTTYD</sequence>
<feature type="transmembrane region" description="Helical" evidence="2">
    <location>
        <begin position="161"/>
        <end position="180"/>
    </location>
</feature>
<evidence type="ECO:0000313" key="3">
    <source>
        <dbReference type="EMBL" id="GFS09982.1"/>
    </source>
</evidence>
<accession>A0AAV4IL70</accession>
<feature type="transmembrane region" description="Helical" evidence="2">
    <location>
        <begin position="46"/>
        <end position="64"/>
    </location>
</feature>
<dbReference type="PANTHER" id="PTHR46641:SF2">
    <property type="entry name" value="FMRFAMIDE RECEPTOR"/>
    <property type="match status" value="1"/>
</dbReference>
<feature type="compositionally biased region" description="Polar residues" evidence="1">
    <location>
        <begin position="269"/>
        <end position="282"/>
    </location>
</feature>
<feature type="region of interest" description="Disordered" evidence="1">
    <location>
        <begin position="315"/>
        <end position="380"/>
    </location>
</feature>
<keyword evidence="4" id="KW-1185">Reference proteome</keyword>